<dbReference type="Gene3D" id="3.80.10.10">
    <property type="entry name" value="Ribonuclease Inhibitor"/>
    <property type="match status" value="1"/>
</dbReference>
<protein>
    <submittedName>
        <fullName evidence="1">ATP5S</fullName>
    </submittedName>
</protein>
<dbReference type="OrthoDB" id="5859291at2759"/>
<dbReference type="SUPFAM" id="SSF52047">
    <property type="entry name" value="RNI-like"/>
    <property type="match status" value="1"/>
</dbReference>
<reference evidence="1" key="1">
    <citation type="submission" date="2020-06" db="EMBL/GenBank/DDBJ databases">
        <title>Draft genome of Bugula neritina, a colonial animal packing powerful symbionts and potential medicines.</title>
        <authorList>
            <person name="Rayko M."/>
        </authorList>
    </citation>
    <scope>NUCLEOTIDE SEQUENCE [LARGE SCALE GENOMIC DNA]</scope>
    <source>
        <strain evidence="1">Kwan_BN1</strain>
    </source>
</reference>
<name>A0A7J7JBI7_BUGNE</name>
<evidence type="ECO:0000313" key="1">
    <source>
        <dbReference type="EMBL" id="KAF6023435.1"/>
    </source>
</evidence>
<dbReference type="AlphaFoldDB" id="A0A7J7JBI7"/>
<proteinExistence type="predicted"/>
<gene>
    <name evidence="1" type="ORF">EB796_018261</name>
</gene>
<evidence type="ECO:0000313" key="2">
    <source>
        <dbReference type="Proteomes" id="UP000593567"/>
    </source>
</evidence>
<organism evidence="1 2">
    <name type="scientific">Bugula neritina</name>
    <name type="common">Brown bryozoan</name>
    <name type="synonym">Sertularia neritina</name>
    <dbReference type="NCBI Taxonomy" id="10212"/>
    <lineage>
        <taxon>Eukaryota</taxon>
        <taxon>Metazoa</taxon>
        <taxon>Spiralia</taxon>
        <taxon>Lophotrochozoa</taxon>
        <taxon>Bryozoa</taxon>
        <taxon>Gymnolaemata</taxon>
        <taxon>Cheilostomatida</taxon>
        <taxon>Flustrina</taxon>
        <taxon>Buguloidea</taxon>
        <taxon>Bugulidae</taxon>
        <taxon>Bugula</taxon>
    </lineage>
</organism>
<accession>A0A7J7JBI7</accession>
<dbReference type="EMBL" id="VXIV02002715">
    <property type="protein sequence ID" value="KAF6023435.1"/>
    <property type="molecule type" value="Genomic_DNA"/>
</dbReference>
<comment type="caution">
    <text evidence="1">The sequence shown here is derived from an EMBL/GenBank/DDBJ whole genome shotgun (WGS) entry which is preliminary data.</text>
</comment>
<keyword evidence="2" id="KW-1185">Reference proteome</keyword>
<dbReference type="Proteomes" id="UP000593567">
    <property type="component" value="Unassembled WGS sequence"/>
</dbReference>
<dbReference type="InterPro" id="IPR032675">
    <property type="entry name" value="LRR_dom_sf"/>
</dbReference>
<sequence>MNFINAAKSALKTKSLFSYRIYQHAQARKVYWILYAAGNKIDEDRIKQVGADRACAEWLLKCGAQVKFHSSSKFISDYNRLSATLGSNMKLAEVRAEEATIMSIGFPHFDGVKELKKLSFIRCTSFNDSCINQLVQYIGPTITELNIIGCGSVTDKGVAAIKHFGNLKELQLTGLSGVNNGRINL</sequence>